<dbReference type="AlphaFoldDB" id="A0A368C4W1"/>
<dbReference type="InterPro" id="IPR012658">
    <property type="entry name" value="YheV"/>
</dbReference>
<organism evidence="1 2">
    <name type="scientific">SAR86 cluster bacterium</name>
    <dbReference type="NCBI Taxonomy" id="2030880"/>
    <lineage>
        <taxon>Bacteria</taxon>
        <taxon>Pseudomonadati</taxon>
        <taxon>Pseudomonadota</taxon>
        <taxon>Gammaproteobacteria</taxon>
        <taxon>SAR86 cluster</taxon>
    </lineage>
</organism>
<evidence type="ECO:0000313" key="2">
    <source>
        <dbReference type="Proteomes" id="UP000252915"/>
    </source>
</evidence>
<sequence>MSKKFTQFIAGAICPSCSEKDSIAIHKDNDEIYCVKCSYKEYRPGSKKDPIKSVKSRAVNVVDITNFNGIKE</sequence>
<gene>
    <name evidence="1" type="ORF">DBW92_03000</name>
</gene>
<dbReference type="EMBL" id="QOPI01000014">
    <property type="protein sequence ID" value="RCL44521.1"/>
    <property type="molecule type" value="Genomic_DNA"/>
</dbReference>
<name>A0A368C4W1_9GAMM</name>
<evidence type="ECO:0000313" key="1">
    <source>
        <dbReference type="EMBL" id="RCL44521.1"/>
    </source>
</evidence>
<reference evidence="1 2" key="1">
    <citation type="journal article" date="2018" name="Microbiome">
        <title>Fine metagenomic profile of the Mediterranean stratified and mixed water columns revealed by assembly and recruitment.</title>
        <authorList>
            <person name="Haro-Moreno J.M."/>
            <person name="Lopez-Perez M."/>
            <person name="De La Torre J.R."/>
            <person name="Picazo A."/>
            <person name="Camacho A."/>
            <person name="Rodriguez-Valera F."/>
        </authorList>
    </citation>
    <scope>NUCLEOTIDE SEQUENCE [LARGE SCALE GENOMIC DNA]</scope>
    <source>
        <strain evidence="1">MED-G78</strain>
    </source>
</reference>
<dbReference type="Proteomes" id="UP000252915">
    <property type="component" value="Unassembled WGS sequence"/>
</dbReference>
<accession>A0A368C4W1</accession>
<proteinExistence type="predicted"/>
<comment type="caution">
    <text evidence="1">The sequence shown here is derived from an EMBL/GenBank/DDBJ whole genome shotgun (WGS) entry which is preliminary data.</text>
</comment>
<protein>
    <submittedName>
        <fullName evidence="1">Uncharacterized protein</fullName>
    </submittedName>
</protein>
<dbReference type="Pfam" id="PF09526">
    <property type="entry name" value="DUF2387"/>
    <property type="match status" value="1"/>
</dbReference>